<evidence type="ECO:0000256" key="1">
    <source>
        <dbReference type="ARBA" id="ARBA00004613"/>
    </source>
</evidence>
<evidence type="ECO:0000256" key="2">
    <source>
        <dbReference type="ARBA" id="ARBA00010352"/>
    </source>
</evidence>
<proteinExistence type="inferred from homology"/>
<dbReference type="PANTHER" id="PTHR10500:SF7">
    <property type="entry name" value="BETA-MICROSEMINOPROTEIN"/>
    <property type="match status" value="1"/>
</dbReference>
<accession>A0AAD8CMA5</accession>
<dbReference type="AlphaFoldDB" id="A0AAD8CMA5"/>
<keyword evidence="3" id="KW-0964">Secreted</keyword>
<evidence type="ECO:0000313" key="6">
    <source>
        <dbReference type="EMBL" id="KAK1154212.1"/>
    </source>
</evidence>
<reference evidence="6" key="1">
    <citation type="submission" date="2022-02" db="EMBL/GenBank/DDBJ databases">
        <title>Atlantic sturgeon de novo genome assembly.</title>
        <authorList>
            <person name="Stock M."/>
            <person name="Klopp C."/>
            <person name="Guiguen Y."/>
            <person name="Cabau C."/>
            <person name="Parinello H."/>
            <person name="Santidrian Yebra-Pimentel E."/>
            <person name="Kuhl H."/>
            <person name="Dirks R.P."/>
            <person name="Guessner J."/>
            <person name="Wuertz S."/>
            <person name="Du K."/>
            <person name="Schartl M."/>
        </authorList>
    </citation>
    <scope>NUCLEOTIDE SEQUENCE</scope>
    <source>
        <strain evidence="6">STURGEONOMICS-FGT-2020</strain>
        <tissue evidence="6">Whole blood</tissue>
    </source>
</reference>
<dbReference type="Proteomes" id="UP001230051">
    <property type="component" value="Unassembled WGS sequence"/>
</dbReference>
<organism evidence="6 7">
    <name type="scientific">Acipenser oxyrinchus oxyrinchus</name>
    <dbReference type="NCBI Taxonomy" id="40147"/>
    <lineage>
        <taxon>Eukaryota</taxon>
        <taxon>Metazoa</taxon>
        <taxon>Chordata</taxon>
        <taxon>Craniata</taxon>
        <taxon>Vertebrata</taxon>
        <taxon>Euteleostomi</taxon>
        <taxon>Actinopterygii</taxon>
        <taxon>Chondrostei</taxon>
        <taxon>Acipenseriformes</taxon>
        <taxon>Acipenseridae</taxon>
        <taxon>Acipenser</taxon>
    </lineage>
</organism>
<dbReference type="GO" id="GO:0005576">
    <property type="term" value="C:extracellular region"/>
    <property type="evidence" value="ECO:0007669"/>
    <property type="project" value="UniProtKB-SubCell"/>
</dbReference>
<comment type="subcellular location">
    <subcellularLocation>
        <location evidence="1">Secreted</location>
    </subcellularLocation>
</comment>
<dbReference type="Gene3D" id="2.60.40.1900">
    <property type="entry name" value="Beta-microseminoprotein (PSP94) domain"/>
    <property type="match status" value="2"/>
</dbReference>
<evidence type="ECO:0000256" key="5">
    <source>
        <dbReference type="SAM" id="SignalP"/>
    </source>
</evidence>
<name>A0AAD8CMA5_ACIOX</name>
<evidence type="ECO:0000256" key="3">
    <source>
        <dbReference type="ARBA" id="ARBA00022525"/>
    </source>
</evidence>
<evidence type="ECO:0000256" key="4">
    <source>
        <dbReference type="ARBA" id="ARBA00023157"/>
    </source>
</evidence>
<dbReference type="InterPro" id="IPR008735">
    <property type="entry name" value="PSP94"/>
</dbReference>
<keyword evidence="7" id="KW-1185">Reference proteome</keyword>
<sequence>MKFLVGSLLLCAVLHLSQSYCYRKQLEMTPDGKPATYCVDTEDGTKHALGSKWRNSECMDCTCQGCCTAYSTPRKIPPDCMMEFDKENCKYNVFKKNDHGKPATYCVDTEDGTKHALGSKWRNSECMDCTCESCCTAYSKPIKIPSDCMMEFDKENCKYNVFKKNDRTISCPVLGAVGK</sequence>
<keyword evidence="5" id="KW-0732">Signal</keyword>
<keyword evidence="4" id="KW-1015">Disulfide bond</keyword>
<comment type="similarity">
    <text evidence="2">Belongs to the beta-microseminoprotein family.</text>
</comment>
<feature type="signal peptide" evidence="5">
    <location>
        <begin position="1"/>
        <end position="19"/>
    </location>
</feature>
<evidence type="ECO:0000313" key="7">
    <source>
        <dbReference type="Proteomes" id="UP001230051"/>
    </source>
</evidence>
<dbReference type="PANTHER" id="PTHR10500">
    <property type="entry name" value="BETA-MICROSEMINOPROTEIN"/>
    <property type="match status" value="1"/>
</dbReference>
<gene>
    <name evidence="6" type="primary">MSPA</name>
    <name evidence="6" type="ORF">AOXY_G29019</name>
</gene>
<dbReference type="EMBL" id="JAGXEW010000037">
    <property type="protein sequence ID" value="KAK1154212.1"/>
    <property type="molecule type" value="Genomic_DNA"/>
</dbReference>
<comment type="caution">
    <text evidence="6">The sequence shown here is derived from an EMBL/GenBank/DDBJ whole genome shotgun (WGS) entry which is preliminary data.</text>
</comment>
<feature type="chain" id="PRO_5042062478" evidence="5">
    <location>
        <begin position="20"/>
        <end position="179"/>
    </location>
</feature>
<protein>
    <submittedName>
        <fullName evidence="6">Beta-microseminoprotein J1-like</fullName>
    </submittedName>
</protein>
<dbReference type="Pfam" id="PF05825">
    <property type="entry name" value="PSP94"/>
    <property type="match status" value="2"/>
</dbReference>